<feature type="compositionally biased region" description="Basic residues" evidence="1">
    <location>
        <begin position="61"/>
        <end position="79"/>
    </location>
</feature>
<accession>A0A392QAB2</accession>
<dbReference type="EMBL" id="LXQA010123171">
    <property type="protein sequence ID" value="MCI21078.1"/>
    <property type="molecule type" value="Genomic_DNA"/>
</dbReference>
<feature type="compositionally biased region" description="Basic and acidic residues" evidence="1">
    <location>
        <begin position="35"/>
        <end position="60"/>
    </location>
</feature>
<keyword evidence="3" id="KW-1185">Reference proteome</keyword>
<reference evidence="2 3" key="1">
    <citation type="journal article" date="2018" name="Front. Plant Sci.">
        <title>Red Clover (Trifolium pratense) and Zigzag Clover (T. medium) - A Picture of Genomic Similarities and Differences.</title>
        <authorList>
            <person name="Dluhosova J."/>
            <person name="Istvanek J."/>
            <person name="Nedelnik J."/>
            <person name="Repkova J."/>
        </authorList>
    </citation>
    <scope>NUCLEOTIDE SEQUENCE [LARGE SCALE GENOMIC DNA]</scope>
    <source>
        <strain evidence="3">cv. 10/8</strain>
        <tissue evidence="2">Leaf</tissue>
    </source>
</reference>
<name>A0A392QAB2_9FABA</name>
<feature type="compositionally biased region" description="Polar residues" evidence="1">
    <location>
        <begin position="117"/>
        <end position="130"/>
    </location>
</feature>
<feature type="region of interest" description="Disordered" evidence="1">
    <location>
        <begin position="1"/>
        <end position="162"/>
    </location>
</feature>
<protein>
    <submittedName>
        <fullName evidence="2">Uncharacterized protein</fullName>
    </submittedName>
</protein>
<feature type="non-terminal residue" evidence="2">
    <location>
        <position position="1"/>
    </location>
</feature>
<organism evidence="2 3">
    <name type="scientific">Trifolium medium</name>
    <dbReference type="NCBI Taxonomy" id="97028"/>
    <lineage>
        <taxon>Eukaryota</taxon>
        <taxon>Viridiplantae</taxon>
        <taxon>Streptophyta</taxon>
        <taxon>Embryophyta</taxon>
        <taxon>Tracheophyta</taxon>
        <taxon>Spermatophyta</taxon>
        <taxon>Magnoliopsida</taxon>
        <taxon>eudicotyledons</taxon>
        <taxon>Gunneridae</taxon>
        <taxon>Pentapetalae</taxon>
        <taxon>rosids</taxon>
        <taxon>fabids</taxon>
        <taxon>Fabales</taxon>
        <taxon>Fabaceae</taxon>
        <taxon>Papilionoideae</taxon>
        <taxon>50 kb inversion clade</taxon>
        <taxon>NPAAA clade</taxon>
        <taxon>Hologalegina</taxon>
        <taxon>IRL clade</taxon>
        <taxon>Trifolieae</taxon>
        <taxon>Trifolium</taxon>
    </lineage>
</organism>
<sequence>EDTSASGAKAPEGKTTTDEKKNSESAATEAIGASEAKETDKGKALEATESEEKTTTEKNRSKSTKKPSSVKKRAPRVQRKMVIQSDDEETQEEPTFKRKRTEPEKVQPTSEDKDTEANTGISNSPNNNVPVFQAHTPPISSPLNQFNDDIDPALLQPINELS</sequence>
<evidence type="ECO:0000313" key="2">
    <source>
        <dbReference type="EMBL" id="MCI21078.1"/>
    </source>
</evidence>
<feature type="compositionally biased region" description="Basic and acidic residues" evidence="1">
    <location>
        <begin position="11"/>
        <end position="23"/>
    </location>
</feature>
<feature type="compositionally biased region" description="Basic and acidic residues" evidence="1">
    <location>
        <begin position="101"/>
        <end position="116"/>
    </location>
</feature>
<dbReference type="Proteomes" id="UP000265520">
    <property type="component" value="Unassembled WGS sequence"/>
</dbReference>
<proteinExistence type="predicted"/>
<evidence type="ECO:0000256" key="1">
    <source>
        <dbReference type="SAM" id="MobiDB-lite"/>
    </source>
</evidence>
<evidence type="ECO:0000313" key="3">
    <source>
        <dbReference type="Proteomes" id="UP000265520"/>
    </source>
</evidence>
<dbReference type="AlphaFoldDB" id="A0A392QAB2"/>
<comment type="caution">
    <text evidence="2">The sequence shown here is derived from an EMBL/GenBank/DDBJ whole genome shotgun (WGS) entry which is preliminary data.</text>
</comment>